<protein>
    <recommendedName>
        <fullName evidence="3">Reverse transcriptase domain-containing protein</fullName>
    </recommendedName>
</protein>
<organism evidence="1 2">
    <name type="scientific">Timema podura</name>
    <name type="common">Walking stick</name>
    <dbReference type="NCBI Taxonomy" id="61482"/>
    <lineage>
        <taxon>Eukaryota</taxon>
        <taxon>Metazoa</taxon>
        <taxon>Ecdysozoa</taxon>
        <taxon>Arthropoda</taxon>
        <taxon>Hexapoda</taxon>
        <taxon>Insecta</taxon>
        <taxon>Pterygota</taxon>
        <taxon>Neoptera</taxon>
        <taxon>Polyneoptera</taxon>
        <taxon>Phasmatodea</taxon>
        <taxon>Timematodea</taxon>
        <taxon>Timematoidea</taxon>
        <taxon>Timematidae</taxon>
        <taxon>Timema</taxon>
    </lineage>
</organism>
<name>A0ABN7NG61_TIMPD</name>
<dbReference type="EMBL" id="CAJPIN010000740">
    <property type="protein sequence ID" value="CAG2053855.1"/>
    <property type="molecule type" value="Genomic_DNA"/>
</dbReference>
<accession>A0ABN7NG61</accession>
<gene>
    <name evidence="1" type="ORF">TPAB3V08_LOCUS899</name>
</gene>
<evidence type="ECO:0000313" key="1">
    <source>
        <dbReference type="EMBL" id="CAG2053855.1"/>
    </source>
</evidence>
<evidence type="ECO:0008006" key="3">
    <source>
        <dbReference type="Google" id="ProtNLM"/>
    </source>
</evidence>
<proteinExistence type="predicted"/>
<sequence>MCDLQVSSLIEPALTKLSRSNDCTNGLFVGQCMRNACEDVVGVQLDIVNLRVLLHADGTILMAEKESDLQNSLNRLSVVTDRMELCINVSKTEV</sequence>
<keyword evidence="2" id="KW-1185">Reference proteome</keyword>
<comment type="caution">
    <text evidence="1">The sequence shown here is derived from an EMBL/GenBank/DDBJ whole genome shotgun (WGS) entry which is preliminary data.</text>
</comment>
<dbReference type="Proteomes" id="UP001153148">
    <property type="component" value="Unassembled WGS sequence"/>
</dbReference>
<reference evidence="1" key="1">
    <citation type="submission" date="2021-03" db="EMBL/GenBank/DDBJ databases">
        <authorList>
            <person name="Tran Van P."/>
        </authorList>
    </citation>
    <scope>NUCLEOTIDE SEQUENCE</scope>
</reference>
<evidence type="ECO:0000313" key="2">
    <source>
        <dbReference type="Proteomes" id="UP001153148"/>
    </source>
</evidence>